<sequence>MRIGILQCDHVRTELRPKFGDYPQMFATMIHNQNPQHDLLNFAACDSELPDQTDLCEAYILTGSASSVYEDLQWIRDLESFVRSLHQQLIPTVGICFGHQLLAQALGGETMKSPKGWGVGITNHRVVANQDWMVPQVDEAKVLVSHQDQVTRLPAQARRILESEFCPNAMFQLGEHIIGCQGHPEFVPEYSHALMEMRKGRMPENVRQAGIDSLTKDTELGPLPLWIENFLKSHQKS</sequence>
<dbReference type="InterPro" id="IPR044992">
    <property type="entry name" value="ChyE-like"/>
</dbReference>
<reference evidence="3" key="1">
    <citation type="submission" date="2017-09" db="EMBL/GenBank/DDBJ databases">
        <title>The Reconstruction of 2,631 Draft Metagenome-Assembled Genomes from the Global Oceans.</title>
        <authorList>
            <person name="Tully B.J."/>
            <person name="Graham E.D."/>
            <person name="Heidelberg J.F."/>
        </authorList>
    </citation>
    <scope>NUCLEOTIDE SEQUENCE [LARGE SCALE GENOMIC DNA]</scope>
</reference>
<dbReference type="PANTHER" id="PTHR42695:SF5">
    <property type="entry name" value="GLUTAMINE AMIDOTRANSFERASE YLR126C-RELATED"/>
    <property type="match status" value="1"/>
</dbReference>
<dbReference type="PANTHER" id="PTHR42695">
    <property type="entry name" value="GLUTAMINE AMIDOTRANSFERASE YLR126C-RELATED"/>
    <property type="match status" value="1"/>
</dbReference>
<dbReference type="Proteomes" id="UP000226525">
    <property type="component" value="Unassembled WGS sequence"/>
</dbReference>
<comment type="caution">
    <text evidence="2">The sequence shown here is derived from an EMBL/GenBank/DDBJ whole genome shotgun (WGS) entry which is preliminary data.</text>
</comment>
<dbReference type="PROSITE" id="PS51273">
    <property type="entry name" value="GATASE_TYPE_1"/>
    <property type="match status" value="1"/>
</dbReference>
<dbReference type="SUPFAM" id="SSF52317">
    <property type="entry name" value="Class I glutamine amidotransferase-like"/>
    <property type="match status" value="1"/>
</dbReference>
<dbReference type="CDD" id="cd01741">
    <property type="entry name" value="GATase1_1"/>
    <property type="match status" value="1"/>
</dbReference>
<accession>A0A2D6YKL2</accession>
<gene>
    <name evidence="2" type="ORF">CMN54_09915</name>
</gene>
<dbReference type="EMBL" id="NZEX01000110">
    <property type="protein sequence ID" value="MAH63741.1"/>
    <property type="molecule type" value="Genomic_DNA"/>
</dbReference>
<name>A0A2D6YKL2_9DELT</name>
<evidence type="ECO:0000259" key="1">
    <source>
        <dbReference type="Pfam" id="PF00117"/>
    </source>
</evidence>
<dbReference type="GO" id="GO:0005829">
    <property type="term" value="C:cytosol"/>
    <property type="evidence" value="ECO:0007669"/>
    <property type="project" value="TreeGrafter"/>
</dbReference>
<dbReference type="AlphaFoldDB" id="A0A2D6YKL2"/>
<dbReference type="InterPro" id="IPR029062">
    <property type="entry name" value="Class_I_gatase-like"/>
</dbReference>
<evidence type="ECO:0000313" key="2">
    <source>
        <dbReference type="EMBL" id="MAH63741.1"/>
    </source>
</evidence>
<organism evidence="2 3">
    <name type="scientific">SAR324 cluster bacterium</name>
    <dbReference type="NCBI Taxonomy" id="2024889"/>
    <lineage>
        <taxon>Bacteria</taxon>
        <taxon>Deltaproteobacteria</taxon>
        <taxon>SAR324 cluster</taxon>
    </lineage>
</organism>
<dbReference type="Pfam" id="PF00117">
    <property type="entry name" value="GATase"/>
    <property type="match status" value="1"/>
</dbReference>
<dbReference type="InterPro" id="IPR017926">
    <property type="entry name" value="GATASE"/>
</dbReference>
<proteinExistence type="predicted"/>
<feature type="domain" description="Glutamine amidotransferase" evidence="1">
    <location>
        <begin position="56"/>
        <end position="189"/>
    </location>
</feature>
<protein>
    <submittedName>
        <fullName evidence="2">GMP synthase</fullName>
    </submittedName>
</protein>
<evidence type="ECO:0000313" key="3">
    <source>
        <dbReference type="Proteomes" id="UP000226525"/>
    </source>
</evidence>
<dbReference type="Gene3D" id="3.40.50.880">
    <property type="match status" value="1"/>
</dbReference>